<evidence type="ECO:0000313" key="1">
    <source>
        <dbReference type="EMBL" id="RGI69680.1"/>
    </source>
</evidence>
<organism evidence="1 2">
    <name type="scientific">Agathobacter rectalis</name>
    <dbReference type="NCBI Taxonomy" id="39491"/>
    <lineage>
        <taxon>Bacteria</taxon>
        <taxon>Bacillati</taxon>
        <taxon>Bacillota</taxon>
        <taxon>Clostridia</taxon>
        <taxon>Lachnospirales</taxon>
        <taxon>Lachnospiraceae</taxon>
        <taxon>Agathobacter</taxon>
    </lineage>
</organism>
<dbReference type="Proteomes" id="UP000260642">
    <property type="component" value="Unassembled WGS sequence"/>
</dbReference>
<name>A0A3E4EFA3_9FIRM</name>
<protein>
    <submittedName>
        <fullName evidence="1">Uncharacterized protein</fullName>
    </submittedName>
</protein>
<dbReference type="EMBL" id="QSOB01000004">
    <property type="protein sequence ID" value="RGI69680.1"/>
    <property type="molecule type" value="Genomic_DNA"/>
</dbReference>
<dbReference type="AlphaFoldDB" id="A0A3E4EFA3"/>
<reference evidence="1 2" key="1">
    <citation type="submission" date="2018-08" db="EMBL/GenBank/DDBJ databases">
        <title>A genome reference for cultivated species of the human gut microbiota.</title>
        <authorList>
            <person name="Zou Y."/>
            <person name="Xue W."/>
            <person name="Luo G."/>
        </authorList>
    </citation>
    <scope>NUCLEOTIDE SEQUENCE [LARGE SCALE GENOMIC DNA]</scope>
    <source>
        <strain evidence="1 2">TM10-3</strain>
    </source>
</reference>
<gene>
    <name evidence="1" type="ORF">DXD95_04145</name>
</gene>
<sequence>MIASYREQVERLKSRIEEKDTSRLHILDLQKDGTYLDTDTKIVYRNWEEVEKKLSGTVIIDDIPEDEEINEGVQDDCE</sequence>
<comment type="caution">
    <text evidence="1">The sequence shown here is derived from an EMBL/GenBank/DDBJ whole genome shotgun (WGS) entry which is preliminary data.</text>
</comment>
<evidence type="ECO:0000313" key="2">
    <source>
        <dbReference type="Proteomes" id="UP000260642"/>
    </source>
</evidence>
<proteinExistence type="predicted"/>
<dbReference type="RefSeq" id="WP_117481887.1">
    <property type="nucleotide sequence ID" value="NZ_QSOB01000004.1"/>
</dbReference>
<accession>A0A3E4EFA3</accession>